<dbReference type="EMBL" id="PQIB02000007">
    <property type="protein sequence ID" value="RLN09233.1"/>
    <property type="molecule type" value="Genomic_DNA"/>
</dbReference>
<keyword evidence="5" id="KW-1185">Reference proteome</keyword>
<gene>
    <name evidence="4" type="ORF">C2845_PM11G01560</name>
</gene>
<organism evidence="4 5">
    <name type="scientific">Panicum miliaceum</name>
    <name type="common">Proso millet</name>
    <name type="synonym">Broomcorn millet</name>
    <dbReference type="NCBI Taxonomy" id="4540"/>
    <lineage>
        <taxon>Eukaryota</taxon>
        <taxon>Viridiplantae</taxon>
        <taxon>Streptophyta</taxon>
        <taxon>Embryophyta</taxon>
        <taxon>Tracheophyta</taxon>
        <taxon>Spermatophyta</taxon>
        <taxon>Magnoliopsida</taxon>
        <taxon>Liliopsida</taxon>
        <taxon>Poales</taxon>
        <taxon>Poaceae</taxon>
        <taxon>PACMAD clade</taxon>
        <taxon>Panicoideae</taxon>
        <taxon>Panicodae</taxon>
        <taxon>Paniceae</taxon>
        <taxon>Panicinae</taxon>
        <taxon>Panicum</taxon>
        <taxon>Panicum sect. Panicum</taxon>
    </lineage>
</organism>
<dbReference type="PANTHER" id="PTHR13878:SF127">
    <property type="entry name" value="CYTOKININ DEHYDROGENASE 3"/>
    <property type="match status" value="1"/>
</dbReference>
<accession>A0A3L6RVV6</accession>
<feature type="region of interest" description="Disordered" evidence="3">
    <location>
        <begin position="1"/>
        <end position="24"/>
    </location>
</feature>
<dbReference type="InterPro" id="IPR050432">
    <property type="entry name" value="FAD-linked_Oxidoreductases_BP"/>
</dbReference>
<sequence length="152" mass="15902">MSRTSTPAASSCGPTSSARRWSTGSHRACAPTTCASPSAGRSPTPGIGGQAFRHCPQIANVHELDVITALGGLGQFGVITRARIGLEPAPKRVRWVRLAYSSVGSKRCSFRIRLVSLGWTTLKATKSSSLFEGPKSTPFFSGASINKLAGLA</sequence>
<evidence type="ECO:0000256" key="2">
    <source>
        <dbReference type="ARBA" id="ARBA00023002"/>
    </source>
</evidence>
<proteinExistence type="inferred from homology"/>
<evidence type="ECO:0000313" key="5">
    <source>
        <dbReference type="Proteomes" id="UP000275267"/>
    </source>
</evidence>
<dbReference type="Proteomes" id="UP000275267">
    <property type="component" value="Unassembled WGS sequence"/>
</dbReference>
<dbReference type="OrthoDB" id="415825at2759"/>
<reference evidence="5" key="1">
    <citation type="journal article" date="2019" name="Nat. Commun.">
        <title>The genome of broomcorn millet.</title>
        <authorList>
            <person name="Zou C."/>
            <person name="Miki D."/>
            <person name="Li D."/>
            <person name="Tang Q."/>
            <person name="Xiao L."/>
            <person name="Rajput S."/>
            <person name="Deng P."/>
            <person name="Jia W."/>
            <person name="Huang R."/>
            <person name="Zhang M."/>
            <person name="Sun Y."/>
            <person name="Hu J."/>
            <person name="Fu X."/>
            <person name="Schnable P.S."/>
            <person name="Li F."/>
            <person name="Zhang H."/>
            <person name="Feng B."/>
            <person name="Zhu X."/>
            <person name="Liu R."/>
            <person name="Schnable J.C."/>
            <person name="Zhu J.-K."/>
            <person name="Zhang H."/>
        </authorList>
    </citation>
    <scope>NUCLEOTIDE SEQUENCE [LARGE SCALE GENOMIC DNA]</scope>
</reference>
<dbReference type="STRING" id="4540.A0A3L6RVV6"/>
<dbReference type="GO" id="GO:0016491">
    <property type="term" value="F:oxidoreductase activity"/>
    <property type="evidence" value="ECO:0007669"/>
    <property type="project" value="UniProtKB-KW"/>
</dbReference>
<dbReference type="InterPro" id="IPR016169">
    <property type="entry name" value="FAD-bd_PCMH_sub2"/>
</dbReference>
<evidence type="ECO:0000313" key="4">
    <source>
        <dbReference type="EMBL" id="RLN09233.1"/>
    </source>
</evidence>
<evidence type="ECO:0000256" key="1">
    <source>
        <dbReference type="ARBA" id="ARBA00005466"/>
    </source>
</evidence>
<keyword evidence="2" id="KW-0560">Oxidoreductase</keyword>
<dbReference type="PANTHER" id="PTHR13878">
    <property type="entry name" value="GULONOLACTONE OXIDASE"/>
    <property type="match status" value="1"/>
</dbReference>
<dbReference type="AlphaFoldDB" id="A0A3L6RVV6"/>
<name>A0A3L6RVV6_PANMI</name>
<evidence type="ECO:0000256" key="3">
    <source>
        <dbReference type="SAM" id="MobiDB-lite"/>
    </source>
</evidence>
<protein>
    <submittedName>
        <fullName evidence="4">Cytokinin dehydrogenase 8</fullName>
    </submittedName>
</protein>
<comment type="caution">
    <text evidence="4">The sequence shown here is derived from an EMBL/GenBank/DDBJ whole genome shotgun (WGS) entry which is preliminary data.</text>
</comment>
<comment type="similarity">
    <text evidence="1">Belongs to the oxygen-dependent FAD-linked oxidoreductase family.</text>
</comment>
<dbReference type="Gene3D" id="3.30.465.10">
    <property type="match status" value="1"/>
</dbReference>